<dbReference type="EMBL" id="CAJZBQ010000039">
    <property type="protein sequence ID" value="CAG9325789.1"/>
    <property type="molecule type" value="Genomic_DNA"/>
</dbReference>
<dbReference type="PANTHER" id="PTHR12634">
    <property type="entry name" value="SIT4 YEAST -ASSOCIATING PROTEIN-RELATED"/>
    <property type="match status" value="1"/>
</dbReference>
<accession>A0AAU9JL19</accession>
<evidence type="ECO:0000256" key="2">
    <source>
        <dbReference type="ARBA" id="ARBA00023306"/>
    </source>
</evidence>
<protein>
    <submittedName>
        <fullName evidence="3">Uncharacterized protein</fullName>
    </submittedName>
</protein>
<dbReference type="Pfam" id="PF04499">
    <property type="entry name" value="SAPS"/>
    <property type="match status" value="1"/>
</dbReference>
<reference evidence="3" key="1">
    <citation type="submission" date="2021-09" db="EMBL/GenBank/DDBJ databases">
        <authorList>
            <consortium name="AG Swart"/>
            <person name="Singh M."/>
            <person name="Singh A."/>
            <person name="Seah K."/>
            <person name="Emmerich C."/>
        </authorList>
    </citation>
    <scope>NUCLEOTIDE SEQUENCE</scope>
    <source>
        <strain evidence="3">ATCC30299</strain>
    </source>
</reference>
<proteinExistence type="inferred from homology"/>
<gene>
    <name evidence="3" type="ORF">BSTOLATCC_MIC39578</name>
</gene>
<evidence type="ECO:0000313" key="4">
    <source>
        <dbReference type="Proteomes" id="UP001162131"/>
    </source>
</evidence>
<organism evidence="3 4">
    <name type="scientific">Blepharisma stoltei</name>
    <dbReference type="NCBI Taxonomy" id="1481888"/>
    <lineage>
        <taxon>Eukaryota</taxon>
        <taxon>Sar</taxon>
        <taxon>Alveolata</taxon>
        <taxon>Ciliophora</taxon>
        <taxon>Postciliodesmatophora</taxon>
        <taxon>Heterotrichea</taxon>
        <taxon>Heterotrichida</taxon>
        <taxon>Blepharismidae</taxon>
        <taxon>Blepharisma</taxon>
    </lineage>
</organism>
<dbReference type="Proteomes" id="UP001162131">
    <property type="component" value="Unassembled WGS sequence"/>
</dbReference>
<evidence type="ECO:0000313" key="3">
    <source>
        <dbReference type="EMBL" id="CAG9325789.1"/>
    </source>
</evidence>
<keyword evidence="4" id="KW-1185">Reference proteome</keyword>
<sequence>MRLSSIQLNQFKFSAAFEKYNKFISENPTLEQILENPSTPDQITVGSKILISYLTPEMVRQLLTFITVEPSESDSPARIHTYPFVSSLFFSVECGALLDLVHSDQTLLENLLNFLKGDAPLNFLLSGYFAKAFDILMRSNERKLLDFFYSQNYHFFLLNHIYSQSIADIAYKCLSSSFTFKQQRTEIIDILVSKLTVDYSPLVALNSQNIICRALNDCFPGIEYLANEAVISSFFQNLKSENREVVTSSAKVLLSIFAAFKEESSISLKFLLQIETIRDLIFKVEKTLKNQAGCEATIIGETKLVIMQIINILCGAHLPEVGRLFKVAEIIPKLTELFESHDWNSLLHERYFNIVESIIYSDSQDLQIALLEDAKLPQLLIRLGNSPYVQYGRALIKRGSMGYVYKIANLLISSKNKGIIEDEVINKIEGWASFEKEIVEVYNRVANSELGAIYNFESASSEGNNETESSNLPVFTDSDNAQIEPISSVSDAQGFGGDETASEYFENVYWKVEFDLNELEEI</sequence>
<dbReference type="AlphaFoldDB" id="A0AAU9JL19"/>
<dbReference type="InterPro" id="IPR007587">
    <property type="entry name" value="SAPS"/>
</dbReference>
<comment type="caution">
    <text evidence="3">The sequence shown here is derived from an EMBL/GenBank/DDBJ whole genome shotgun (WGS) entry which is preliminary data.</text>
</comment>
<name>A0AAU9JL19_9CILI</name>
<keyword evidence="2" id="KW-0131">Cell cycle</keyword>
<comment type="similarity">
    <text evidence="1">Belongs to the SAPS family.</text>
</comment>
<dbReference type="GO" id="GO:0019888">
    <property type="term" value="F:protein phosphatase regulator activity"/>
    <property type="evidence" value="ECO:0007669"/>
    <property type="project" value="TreeGrafter"/>
</dbReference>
<dbReference type="GO" id="GO:0019903">
    <property type="term" value="F:protein phosphatase binding"/>
    <property type="evidence" value="ECO:0007669"/>
    <property type="project" value="InterPro"/>
</dbReference>
<evidence type="ECO:0000256" key="1">
    <source>
        <dbReference type="ARBA" id="ARBA00006180"/>
    </source>
</evidence>
<dbReference type="PANTHER" id="PTHR12634:SF8">
    <property type="entry name" value="FIERY MOUNTAIN, ISOFORM D"/>
    <property type="match status" value="1"/>
</dbReference>
<dbReference type="SUPFAM" id="SSF48371">
    <property type="entry name" value="ARM repeat"/>
    <property type="match status" value="1"/>
</dbReference>
<dbReference type="InterPro" id="IPR016024">
    <property type="entry name" value="ARM-type_fold"/>
</dbReference>